<feature type="compositionally biased region" description="Basic and acidic residues" evidence="1">
    <location>
        <begin position="305"/>
        <end position="316"/>
    </location>
</feature>
<evidence type="ECO:0000256" key="1">
    <source>
        <dbReference type="SAM" id="MobiDB-lite"/>
    </source>
</evidence>
<evidence type="ECO:0000313" key="3">
    <source>
        <dbReference type="Proteomes" id="UP000772434"/>
    </source>
</evidence>
<comment type="caution">
    <text evidence="2">The sequence shown here is derived from an EMBL/GenBank/DDBJ whole genome shotgun (WGS) entry which is preliminary data.</text>
</comment>
<feature type="compositionally biased region" description="Acidic residues" evidence="1">
    <location>
        <begin position="501"/>
        <end position="511"/>
    </location>
</feature>
<dbReference type="AlphaFoldDB" id="A0A9P5PXN5"/>
<feature type="compositionally biased region" description="Basic and acidic residues" evidence="1">
    <location>
        <begin position="672"/>
        <end position="684"/>
    </location>
</feature>
<protein>
    <submittedName>
        <fullName evidence="2">Uncharacterized protein</fullName>
    </submittedName>
</protein>
<accession>A0A9P5PXN5</accession>
<feature type="region of interest" description="Disordered" evidence="1">
    <location>
        <begin position="496"/>
        <end position="620"/>
    </location>
</feature>
<dbReference type="InterPro" id="IPR018822">
    <property type="entry name" value="UPF0646"/>
</dbReference>
<feature type="compositionally biased region" description="Low complexity" evidence="1">
    <location>
        <begin position="729"/>
        <end position="739"/>
    </location>
</feature>
<feature type="compositionally biased region" description="Polar residues" evidence="1">
    <location>
        <begin position="165"/>
        <end position="185"/>
    </location>
</feature>
<dbReference type="Proteomes" id="UP000772434">
    <property type="component" value="Unassembled WGS sequence"/>
</dbReference>
<feature type="compositionally biased region" description="Acidic residues" evidence="1">
    <location>
        <begin position="569"/>
        <end position="585"/>
    </location>
</feature>
<feature type="region of interest" description="Disordered" evidence="1">
    <location>
        <begin position="672"/>
        <end position="698"/>
    </location>
</feature>
<feature type="compositionally biased region" description="Polar residues" evidence="1">
    <location>
        <begin position="758"/>
        <end position="767"/>
    </location>
</feature>
<proteinExistence type="predicted"/>
<feature type="region of interest" description="Disordered" evidence="1">
    <location>
        <begin position="296"/>
        <end position="316"/>
    </location>
</feature>
<evidence type="ECO:0000313" key="2">
    <source>
        <dbReference type="EMBL" id="KAF9070377.1"/>
    </source>
</evidence>
<name>A0A9P5PXN5_9AGAR</name>
<keyword evidence="3" id="KW-1185">Reference proteome</keyword>
<feature type="region of interest" description="Disordered" evidence="1">
    <location>
        <begin position="221"/>
        <end position="264"/>
    </location>
</feature>
<dbReference type="OrthoDB" id="2507795at2759"/>
<feature type="region of interest" description="Disordered" evidence="1">
    <location>
        <begin position="164"/>
        <end position="185"/>
    </location>
</feature>
<reference evidence="2" key="1">
    <citation type="submission" date="2020-11" db="EMBL/GenBank/DDBJ databases">
        <authorList>
            <consortium name="DOE Joint Genome Institute"/>
            <person name="Ahrendt S."/>
            <person name="Riley R."/>
            <person name="Andreopoulos W."/>
            <person name="Labutti K."/>
            <person name="Pangilinan J."/>
            <person name="Ruiz-Duenas F.J."/>
            <person name="Barrasa J.M."/>
            <person name="Sanchez-Garcia M."/>
            <person name="Camarero S."/>
            <person name="Miyauchi S."/>
            <person name="Serrano A."/>
            <person name="Linde D."/>
            <person name="Babiker R."/>
            <person name="Drula E."/>
            <person name="Ayuso-Fernandez I."/>
            <person name="Pacheco R."/>
            <person name="Padilla G."/>
            <person name="Ferreira P."/>
            <person name="Barriuso J."/>
            <person name="Kellner H."/>
            <person name="Castanera R."/>
            <person name="Alfaro M."/>
            <person name="Ramirez L."/>
            <person name="Pisabarro A.G."/>
            <person name="Kuo A."/>
            <person name="Tritt A."/>
            <person name="Lipzen A."/>
            <person name="He G."/>
            <person name="Yan M."/>
            <person name="Ng V."/>
            <person name="Cullen D."/>
            <person name="Martin F."/>
            <person name="Rosso M.-N."/>
            <person name="Henrissat B."/>
            <person name="Hibbett D."/>
            <person name="Martinez A.T."/>
            <person name="Grigoriev I.V."/>
        </authorList>
    </citation>
    <scope>NUCLEOTIDE SEQUENCE</scope>
    <source>
        <strain evidence="2">AH 40177</strain>
    </source>
</reference>
<dbReference type="EMBL" id="JADNRY010000041">
    <property type="protein sequence ID" value="KAF9070377.1"/>
    <property type="molecule type" value="Genomic_DNA"/>
</dbReference>
<gene>
    <name evidence="2" type="ORF">BDP27DRAFT_1323944</name>
</gene>
<organism evidence="2 3">
    <name type="scientific">Rhodocollybia butyracea</name>
    <dbReference type="NCBI Taxonomy" id="206335"/>
    <lineage>
        <taxon>Eukaryota</taxon>
        <taxon>Fungi</taxon>
        <taxon>Dikarya</taxon>
        <taxon>Basidiomycota</taxon>
        <taxon>Agaricomycotina</taxon>
        <taxon>Agaricomycetes</taxon>
        <taxon>Agaricomycetidae</taxon>
        <taxon>Agaricales</taxon>
        <taxon>Marasmiineae</taxon>
        <taxon>Omphalotaceae</taxon>
        <taxon>Rhodocollybia</taxon>
    </lineage>
</organism>
<feature type="compositionally biased region" description="Basic and acidic residues" evidence="1">
    <location>
        <begin position="598"/>
        <end position="613"/>
    </location>
</feature>
<sequence length="774" mass="84543">MATILEPFDTPMLDYHADQDVQMHTNLDLWSHEEAPMEAEDTTFSLTRSSSAGELVDVEIEMENYLDEASQNPEYEMVEATDYSVAVPPEDIVVMDASHNPSHTLGGSALNSPAAHAQTEEMSHLPPVIDSESAIISSPLPIDAETIASAEPHSLELPVSPETFIHSSDPISETSVSANDASEPNVTVPATVSDLTQPLSVNIPADESSASVHAEAALFEPEHVSSASVDPPVTYLEGDSSETDVRDAAQTEETLETGTSHSTEEHAAGLVEALAGAVDEHESVASIEAAPGEIPVEASTEQTEAEERGVSESDPHEISDGVYIDPPPAVVLSFGFLDHPDVCLFNQPSLFDPSSSTSDPSSYAILLADQPTLYYEPLSTLFDALRNDKELSGVTDLSYAELVLNAYDLQLSVSEDNIFARETSLHDLNVLHDGSDLYGPLRLRLQLLNPRFIVRYRMLQDQISRLNLAEAGEEYVAEELNDNSLQETLEQEHGPEYIEGSGEDFTQEQDGENNLQTEEPAENDSHSTELDTTNQTELDASHESAIPDGENVQPELYDAAPEPQAPYDDAQEQEQEQEQESEENLEPTVNGDTDPVSAEEHDVRTHDDDEGHEGSIMPAAEQLQSYLDFPAQEVTETSNDALLEAEGGSHESEYEIIESTGIETLTEHDTLAEPHFETESHTTEEPYQGEDLYYDENADVDAEWDGTEYDEVADATFDTEGDAEHESESVQSSVTLSSRNSKRSIQEVDEDDEDRNDGSPSVQSSPGSKRARTE</sequence>
<feature type="region of interest" description="Disordered" evidence="1">
    <location>
        <begin position="719"/>
        <end position="774"/>
    </location>
</feature>
<dbReference type="Pfam" id="PF10336">
    <property type="entry name" value="DUF2420"/>
    <property type="match status" value="1"/>
</dbReference>